<proteinExistence type="predicted"/>
<evidence type="ECO:0000313" key="2">
    <source>
        <dbReference type="EMBL" id="KAJ1350529.1"/>
    </source>
</evidence>
<dbReference type="AlphaFoldDB" id="A0AAD5QI83"/>
<accession>A0AAD5QI83</accession>
<feature type="region of interest" description="Disordered" evidence="1">
    <location>
        <begin position="1"/>
        <end position="50"/>
    </location>
</feature>
<name>A0AAD5QI83_PARTN</name>
<evidence type="ECO:0000313" key="3">
    <source>
        <dbReference type="Proteomes" id="UP001196413"/>
    </source>
</evidence>
<feature type="compositionally biased region" description="Basic and acidic residues" evidence="1">
    <location>
        <begin position="1"/>
        <end position="34"/>
    </location>
</feature>
<protein>
    <submittedName>
        <fullName evidence="2">Uncharacterized protein</fullName>
    </submittedName>
</protein>
<reference evidence="2" key="1">
    <citation type="submission" date="2021-06" db="EMBL/GenBank/DDBJ databases">
        <title>Parelaphostrongylus tenuis whole genome reference sequence.</title>
        <authorList>
            <person name="Garwood T.J."/>
            <person name="Larsen P.A."/>
            <person name="Fountain-Jones N.M."/>
            <person name="Garbe J.R."/>
            <person name="Macchietto M.G."/>
            <person name="Kania S.A."/>
            <person name="Gerhold R.W."/>
            <person name="Richards J.E."/>
            <person name="Wolf T.M."/>
        </authorList>
    </citation>
    <scope>NUCLEOTIDE SEQUENCE</scope>
    <source>
        <strain evidence="2">MNPRO001-30</strain>
        <tissue evidence="2">Meninges</tissue>
    </source>
</reference>
<feature type="region of interest" description="Disordered" evidence="1">
    <location>
        <begin position="82"/>
        <end position="115"/>
    </location>
</feature>
<comment type="caution">
    <text evidence="2">The sequence shown here is derived from an EMBL/GenBank/DDBJ whole genome shotgun (WGS) entry which is preliminary data.</text>
</comment>
<sequence>MEEKPAYKGKCLGEEGEKENFKKESSFTEDRKFESNSVQGEMVPHVSGSSRIEMISNDNDEATLCFCSIHDSEYSTERISAGLNAPTENQKMIGKPGTGQKNAPKKTENNPDEIDFANALNELRALTDKDKPNVGERSAMLQQ</sequence>
<gene>
    <name evidence="2" type="ORF">KIN20_006334</name>
</gene>
<organism evidence="2 3">
    <name type="scientific">Parelaphostrongylus tenuis</name>
    <name type="common">Meningeal worm</name>
    <dbReference type="NCBI Taxonomy" id="148309"/>
    <lineage>
        <taxon>Eukaryota</taxon>
        <taxon>Metazoa</taxon>
        <taxon>Ecdysozoa</taxon>
        <taxon>Nematoda</taxon>
        <taxon>Chromadorea</taxon>
        <taxon>Rhabditida</taxon>
        <taxon>Rhabditina</taxon>
        <taxon>Rhabditomorpha</taxon>
        <taxon>Strongyloidea</taxon>
        <taxon>Metastrongylidae</taxon>
        <taxon>Parelaphostrongylus</taxon>
    </lineage>
</organism>
<dbReference type="Proteomes" id="UP001196413">
    <property type="component" value="Unassembled WGS sequence"/>
</dbReference>
<keyword evidence="3" id="KW-1185">Reference proteome</keyword>
<dbReference type="EMBL" id="JAHQIW010000883">
    <property type="protein sequence ID" value="KAJ1350529.1"/>
    <property type="molecule type" value="Genomic_DNA"/>
</dbReference>
<evidence type="ECO:0000256" key="1">
    <source>
        <dbReference type="SAM" id="MobiDB-lite"/>
    </source>
</evidence>